<evidence type="ECO:0000313" key="6">
    <source>
        <dbReference type="EMBL" id="BBA98065.1"/>
    </source>
</evidence>
<feature type="DNA-binding region" description="H-T-H motif" evidence="4">
    <location>
        <begin position="42"/>
        <end position="61"/>
    </location>
</feature>
<dbReference type="PRINTS" id="PR00455">
    <property type="entry name" value="HTHTETR"/>
</dbReference>
<evidence type="ECO:0000256" key="1">
    <source>
        <dbReference type="ARBA" id="ARBA00023015"/>
    </source>
</evidence>
<evidence type="ECO:0000256" key="2">
    <source>
        <dbReference type="ARBA" id="ARBA00023125"/>
    </source>
</evidence>
<dbReference type="InterPro" id="IPR036271">
    <property type="entry name" value="Tet_transcr_reg_TetR-rel_C_sf"/>
</dbReference>
<dbReference type="Gene3D" id="1.10.357.10">
    <property type="entry name" value="Tetracycline Repressor, domain 2"/>
    <property type="match status" value="1"/>
</dbReference>
<dbReference type="SUPFAM" id="SSF46689">
    <property type="entry name" value="Homeodomain-like"/>
    <property type="match status" value="1"/>
</dbReference>
<dbReference type="PANTHER" id="PTHR47506">
    <property type="entry name" value="TRANSCRIPTIONAL REGULATORY PROTEIN"/>
    <property type="match status" value="1"/>
</dbReference>
<gene>
    <name evidence="6" type="ORF">RVR_4110</name>
</gene>
<dbReference type="SUPFAM" id="SSF48498">
    <property type="entry name" value="Tetracyclin repressor-like, C-terminal domain"/>
    <property type="match status" value="1"/>
</dbReference>
<keyword evidence="3" id="KW-0804">Transcription</keyword>
<reference evidence="6 7" key="3">
    <citation type="journal article" date="2011" name="Nat. Chem. Biol.">
        <title>Reveromycin A biosynthesis uses RevG and RevJ for stereospecific spiroacetal formation.</title>
        <authorList>
            <person name="Takahashi S."/>
            <person name="Toyoda A."/>
            <person name="Sekiyama Y."/>
            <person name="Takagi H."/>
            <person name="Nogawa T."/>
            <person name="Uramoto M."/>
            <person name="Suzuki R."/>
            <person name="Koshino H."/>
            <person name="Kumano T."/>
            <person name="Panthee S."/>
            <person name="Dairi T."/>
            <person name="Ishikawa J."/>
            <person name="Ikeda H."/>
            <person name="Sakaki Y."/>
            <person name="Osada H."/>
        </authorList>
    </citation>
    <scope>NUCLEOTIDE SEQUENCE [LARGE SCALE GENOMIC DNA]</scope>
    <source>
        <strain evidence="6 7">SN-593</strain>
    </source>
</reference>
<dbReference type="PANTHER" id="PTHR47506:SF1">
    <property type="entry name" value="HTH-TYPE TRANSCRIPTIONAL REGULATOR YJDC"/>
    <property type="match status" value="1"/>
</dbReference>
<evidence type="ECO:0000259" key="5">
    <source>
        <dbReference type="PROSITE" id="PS50977"/>
    </source>
</evidence>
<dbReference type="KEGG" id="arev:RVR_4110"/>
<reference evidence="6 7" key="4">
    <citation type="journal article" date="2020" name="Sci. Rep.">
        <title>beta-carboline chemical signals induce reveromycin production through a LuxR family regulator in Streptomyces sp. SN-593.</title>
        <authorList>
            <person name="Panthee S."/>
            <person name="Kito N."/>
            <person name="Hayashi T."/>
            <person name="Shimizu T."/>
            <person name="Ishikawa J."/>
            <person name="Hamamoto H."/>
            <person name="Osada H."/>
            <person name="Takahashi S."/>
        </authorList>
    </citation>
    <scope>NUCLEOTIDE SEQUENCE [LARGE SCALE GENOMIC DNA]</scope>
    <source>
        <strain evidence="6 7">SN-593</strain>
    </source>
</reference>
<dbReference type="InterPro" id="IPR001647">
    <property type="entry name" value="HTH_TetR"/>
</dbReference>
<dbReference type="PROSITE" id="PS50977">
    <property type="entry name" value="HTH_TETR_2"/>
    <property type="match status" value="1"/>
</dbReference>
<keyword evidence="7" id="KW-1185">Reference proteome</keyword>
<evidence type="ECO:0000313" key="7">
    <source>
        <dbReference type="Proteomes" id="UP000595703"/>
    </source>
</evidence>
<keyword evidence="1" id="KW-0805">Transcription regulation</keyword>
<evidence type="ECO:0000256" key="3">
    <source>
        <dbReference type="ARBA" id="ARBA00023163"/>
    </source>
</evidence>
<sequence length="238" mass="25485">MVQKTVPEGPAKASKPAKVSARERLLLAADELFYAEGVQSVGIDRVIEHAGVAKASLYNCFGSKESLVRAYLEHRHERSVDRITRVLTRFRTPRERLLGMFDAQGELITSPGYNGCAFAAASAEAPPGGSVQQASDDYRAWMRGLFAELAAEVGVADPEGLARQLHLLYDGATLSSRMDRDPTAASVAREAAAVLVDAAPMAEDRDREAAEIDAGAAANIARHAKDAEKGRVRPAARG</sequence>
<reference evidence="6 7" key="1">
    <citation type="journal article" date="2010" name="J. Bacteriol.">
        <title>Biochemical characterization of a novel indole prenyltransferase from Streptomyces sp. SN-593.</title>
        <authorList>
            <person name="Takahashi S."/>
            <person name="Takagi H."/>
            <person name="Toyoda A."/>
            <person name="Uramoto M."/>
            <person name="Nogawa T."/>
            <person name="Ueki M."/>
            <person name="Sakaki Y."/>
            <person name="Osada H."/>
        </authorList>
    </citation>
    <scope>NUCLEOTIDE SEQUENCE [LARGE SCALE GENOMIC DNA]</scope>
    <source>
        <strain evidence="6 7">SN-593</strain>
    </source>
</reference>
<protein>
    <submittedName>
        <fullName evidence="6">Putative TetR family transcriptional regulator</fullName>
    </submittedName>
</protein>
<dbReference type="RefSeq" id="WP_202234266.1">
    <property type="nucleotide sequence ID" value="NZ_AP018365.1"/>
</dbReference>
<dbReference type="AlphaFoldDB" id="A0A7U3USR3"/>
<dbReference type="EMBL" id="AP018365">
    <property type="protein sequence ID" value="BBA98065.1"/>
    <property type="molecule type" value="Genomic_DNA"/>
</dbReference>
<keyword evidence="2 4" id="KW-0238">DNA-binding</keyword>
<evidence type="ECO:0000256" key="4">
    <source>
        <dbReference type="PROSITE-ProRule" id="PRU00335"/>
    </source>
</evidence>
<dbReference type="Proteomes" id="UP000595703">
    <property type="component" value="Chromosome"/>
</dbReference>
<dbReference type="GO" id="GO:0003677">
    <property type="term" value="F:DNA binding"/>
    <property type="evidence" value="ECO:0007669"/>
    <property type="project" value="UniProtKB-UniRule"/>
</dbReference>
<accession>A0A7U3USR3</accession>
<dbReference type="Pfam" id="PF00440">
    <property type="entry name" value="TetR_N"/>
    <property type="match status" value="1"/>
</dbReference>
<feature type="domain" description="HTH tetR-type" evidence="5">
    <location>
        <begin position="19"/>
        <end position="79"/>
    </location>
</feature>
<proteinExistence type="predicted"/>
<dbReference type="InterPro" id="IPR009057">
    <property type="entry name" value="Homeodomain-like_sf"/>
</dbReference>
<organism evidence="6 7">
    <name type="scientific">Actinacidiphila reveromycinica</name>
    <dbReference type="NCBI Taxonomy" id="659352"/>
    <lineage>
        <taxon>Bacteria</taxon>
        <taxon>Bacillati</taxon>
        <taxon>Actinomycetota</taxon>
        <taxon>Actinomycetes</taxon>
        <taxon>Kitasatosporales</taxon>
        <taxon>Streptomycetaceae</taxon>
        <taxon>Actinacidiphila</taxon>
    </lineage>
</organism>
<name>A0A7U3USR3_9ACTN</name>
<reference evidence="6 7" key="2">
    <citation type="journal article" date="2011" name="J. Antibiot.">
        <title>Furaquinocins I and J: novel polyketide isoprenoid hybrid compounds from Streptomyces reveromyceticus SN-593.</title>
        <authorList>
            <person name="Panthee S."/>
            <person name="Takahashi S."/>
            <person name="Takagi H."/>
            <person name="Nogawa T."/>
            <person name="Oowada E."/>
            <person name="Uramoto M."/>
            <person name="Osada H."/>
        </authorList>
    </citation>
    <scope>NUCLEOTIDE SEQUENCE [LARGE SCALE GENOMIC DNA]</scope>
    <source>
        <strain evidence="6 7">SN-593</strain>
    </source>
</reference>